<dbReference type="PRINTS" id="PR00081">
    <property type="entry name" value="GDHRDH"/>
</dbReference>
<dbReference type="AlphaFoldDB" id="A0AAN6LTL2"/>
<accession>A0AAN6LTL2</accession>
<dbReference type="Proteomes" id="UP001280581">
    <property type="component" value="Unassembled WGS sequence"/>
</dbReference>
<dbReference type="InterPro" id="IPR036291">
    <property type="entry name" value="NAD(P)-bd_dom_sf"/>
</dbReference>
<organism evidence="3 4">
    <name type="scientific">Pseudopithomyces chartarum</name>
    <dbReference type="NCBI Taxonomy" id="1892770"/>
    <lineage>
        <taxon>Eukaryota</taxon>
        <taxon>Fungi</taxon>
        <taxon>Dikarya</taxon>
        <taxon>Ascomycota</taxon>
        <taxon>Pezizomycotina</taxon>
        <taxon>Dothideomycetes</taxon>
        <taxon>Pleosporomycetidae</taxon>
        <taxon>Pleosporales</taxon>
        <taxon>Massarineae</taxon>
        <taxon>Didymosphaeriaceae</taxon>
        <taxon>Pseudopithomyces</taxon>
    </lineage>
</organism>
<evidence type="ECO:0000256" key="1">
    <source>
        <dbReference type="ARBA" id="ARBA00006484"/>
    </source>
</evidence>
<reference evidence="3 4" key="1">
    <citation type="submission" date="2021-02" db="EMBL/GenBank/DDBJ databases">
        <title>Genome assembly of Pseudopithomyces chartarum.</title>
        <authorList>
            <person name="Jauregui R."/>
            <person name="Singh J."/>
            <person name="Voisey C."/>
        </authorList>
    </citation>
    <scope>NUCLEOTIDE SEQUENCE [LARGE SCALE GENOMIC DNA]</scope>
    <source>
        <strain evidence="3 4">AGR01</strain>
    </source>
</reference>
<dbReference type="PANTHER" id="PTHR44169:SF6">
    <property type="entry name" value="NADPH-DEPENDENT 1-ACYLDIHYDROXYACETONE PHOSPHATE REDUCTASE"/>
    <property type="match status" value="1"/>
</dbReference>
<keyword evidence="4" id="KW-1185">Reference proteome</keyword>
<comment type="similarity">
    <text evidence="1">Belongs to the short-chain dehydrogenases/reductases (SDR) family.</text>
</comment>
<evidence type="ECO:0000256" key="2">
    <source>
        <dbReference type="ARBA" id="ARBA00023002"/>
    </source>
</evidence>
<name>A0AAN6LTL2_9PLEO</name>
<dbReference type="Gene3D" id="3.40.50.720">
    <property type="entry name" value="NAD(P)-binding Rossmann-like Domain"/>
    <property type="match status" value="1"/>
</dbReference>
<comment type="caution">
    <text evidence="3">The sequence shown here is derived from an EMBL/GenBank/DDBJ whole genome shotgun (WGS) entry which is preliminary data.</text>
</comment>
<dbReference type="Pfam" id="PF00106">
    <property type="entry name" value="adh_short"/>
    <property type="match status" value="1"/>
</dbReference>
<evidence type="ECO:0008006" key="5">
    <source>
        <dbReference type="Google" id="ProtNLM"/>
    </source>
</evidence>
<dbReference type="GO" id="GO:0019433">
    <property type="term" value="P:triglyceride catabolic process"/>
    <property type="evidence" value="ECO:0007669"/>
    <property type="project" value="TreeGrafter"/>
</dbReference>
<evidence type="ECO:0000313" key="3">
    <source>
        <dbReference type="EMBL" id="KAK3203564.1"/>
    </source>
</evidence>
<gene>
    <name evidence="3" type="ORF">GRF29_112g1723407</name>
</gene>
<keyword evidence="2" id="KW-0560">Oxidoreductase</keyword>
<dbReference type="PANTHER" id="PTHR44169">
    <property type="entry name" value="NADPH-DEPENDENT 1-ACYLDIHYDROXYACETONE PHOSPHATE REDUCTASE"/>
    <property type="match status" value="1"/>
</dbReference>
<proteinExistence type="inferred from homology"/>
<dbReference type="GO" id="GO:0006654">
    <property type="term" value="P:phosphatidic acid biosynthetic process"/>
    <property type="evidence" value="ECO:0007669"/>
    <property type="project" value="TreeGrafter"/>
</dbReference>
<dbReference type="GO" id="GO:0000140">
    <property type="term" value="F:acylglycerone-phosphate reductase (NADP+) activity"/>
    <property type="evidence" value="ECO:0007669"/>
    <property type="project" value="TreeGrafter"/>
</dbReference>
<dbReference type="EMBL" id="WVTA01000011">
    <property type="protein sequence ID" value="KAK3203564.1"/>
    <property type="molecule type" value="Genomic_DNA"/>
</dbReference>
<dbReference type="InterPro" id="IPR002347">
    <property type="entry name" value="SDR_fam"/>
</dbReference>
<sequence length="284" mass="31233">MASKRSVLITGCSDGGIGSALALAFSRRGFRVYATARDVKNMGELRNCDSITLLSLDILNLHQIKEVAGIVNEDTNGTLDYFVNNAGRTRFMPLLDEDIDMVKKLYDTNVWAPLQLVQAFAPLLIQSKGTIVFNTSVSGYLNVPWQGNTFGIYAASKRSLEILGDNLRVELAPFNVKVVSIVTGAVESKVHSHYKEWKMPETSRYLAIEESFTKRAKGDDGAPRMNNHKYAEGVVAKLIGSPGPKFWYGAAVGIVKFATSWFPTSWLDMGLSRGTGIDIMLKAK</sequence>
<protein>
    <recommendedName>
        <fullName evidence="5">NADPH-dependent 1-acyldihydroxyacetone phosphate reductase</fullName>
    </recommendedName>
</protein>
<dbReference type="SUPFAM" id="SSF51735">
    <property type="entry name" value="NAD(P)-binding Rossmann-fold domains"/>
    <property type="match status" value="1"/>
</dbReference>
<dbReference type="GO" id="GO:0004806">
    <property type="term" value="F:triacylglycerol lipase activity"/>
    <property type="evidence" value="ECO:0007669"/>
    <property type="project" value="TreeGrafter"/>
</dbReference>
<dbReference type="GO" id="GO:0005811">
    <property type="term" value="C:lipid droplet"/>
    <property type="evidence" value="ECO:0007669"/>
    <property type="project" value="TreeGrafter"/>
</dbReference>
<dbReference type="GO" id="GO:0005783">
    <property type="term" value="C:endoplasmic reticulum"/>
    <property type="evidence" value="ECO:0007669"/>
    <property type="project" value="TreeGrafter"/>
</dbReference>
<evidence type="ECO:0000313" key="4">
    <source>
        <dbReference type="Proteomes" id="UP001280581"/>
    </source>
</evidence>